<protein>
    <recommendedName>
        <fullName evidence="2">DUF6594 domain-containing protein</fullName>
    </recommendedName>
</protein>
<sequence length="272" mass="30956">MEPPIIDGYADVARWISQYPDNEPFIFRKFDELGAYNLLYIQSEHIEIEARLKSLNNTIHSSSDPDLWSAGREWEALIQQQDTSTQDEYREEVRQMAGEQMNLIKELRAKIKEYHEALLLQSRIANLHRPDSRVLRPCQQYLKTEHPISGKAIDFLDNPQHLVALKTAPDQDFLSRFLRRRWGRLPHTPKTPSSPAGPATITILAEHLITNTANVVTILLSAFFLVGSIVGLISLFTVGFAGSVALVTNARTAANIRQCCCVRRRFSGFREQ</sequence>
<dbReference type="Proteomes" id="UP001201980">
    <property type="component" value="Unassembled WGS sequence"/>
</dbReference>
<keyword evidence="4" id="KW-1185">Reference proteome</keyword>
<feature type="transmembrane region" description="Helical" evidence="1">
    <location>
        <begin position="218"/>
        <end position="247"/>
    </location>
</feature>
<keyword evidence="1" id="KW-0812">Transmembrane</keyword>
<dbReference type="PANTHER" id="PTHR34502:SF4">
    <property type="entry name" value="DUF6594 DOMAIN-CONTAINING PROTEIN"/>
    <property type="match status" value="1"/>
</dbReference>
<organism evidence="3 4">
    <name type="scientific">Zalerion maritima</name>
    <dbReference type="NCBI Taxonomy" id="339359"/>
    <lineage>
        <taxon>Eukaryota</taxon>
        <taxon>Fungi</taxon>
        <taxon>Dikarya</taxon>
        <taxon>Ascomycota</taxon>
        <taxon>Pezizomycotina</taxon>
        <taxon>Sordariomycetes</taxon>
        <taxon>Lulworthiomycetidae</taxon>
        <taxon>Lulworthiales</taxon>
        <taxon>Lulworthiaceae</taxon>
        <taxon>Zalerion</taxon>
    </lineage>
</organism>
<proteinExistence type="predicted"/>
<keyword evidence="1" id="KW-0472">Membrane</keyword>
<evidence type="ECO:0000313" key="4">
    <source>
        <dbReference type="Proteomes" id="UP001201980"/>
    </source>
</evidence>
<comment type="caution">
    <text evidence="3">The sequence shown here is derived from an EMBL/GenBank/DDBJ whole genome shotgun (WGS) entry which is preliminary data.</text>
</comment>
<dbReference type="PANTHER" id="PTHR34502">
    <property type="entry name" value="DUF6594 DOMAIN-CONTAINING PROTEIN-RELATED"/>
    <property type="match status" value="1"/>
</dbReference>
<dbReference type="Pfam" id="PF20237">
    <property type="entry name" value="DUF6594"/>
    <property type="match status" value="1"/>
</dbReference>
<feature type="domain" description="DUF6594" evidence="2">
    <location>
        <begin position="9"/>
        <end position="252"/>
    </location>
</feature>
<evidence type="ECO:0000313" key="3">
    <source>
        <dbReference type="EMBL" id="KAJ2905731.1"/>
    </source>
</evidence>
<dbReference type="InterPro" id="IPR046529">
    <property type="entry name" value="DUF6594"/>
</dbReference>
<keyword evidence="1" id="KW-1133">Transmembrane helix</keyword>
<reference evidence="3" key="1">
    <citation type="submission" date="2022-07" db="EMBL/GenBank/DDBJ databases">
        <title>Draft genome sequence of Zalerion maritima ATCC 34329, a (micro)plastics degrading marine fungus.</title>
        <authorList>
            <person name="Paco A."/>
            <person name="Goncalves M.F.M."/>
            <person name="Rocha-Santos T.A.P."/>
            <person name="Alves A."/>
        </authorList>
    </citation>
    <scope>NUCLEOTIDE SEQUENCE</scope>
    <source>
        <strain evidence="3">ATCC 34329</strain>
    </source>
</reference>
<dbReference type="AlphaFoldDB" id="A0AAD5RWJ5"/>
<gene>
    <name evidence="3" type="ORF">MKZ38_004598</name>
</gene>
<dbReference type="EMBL" id="JAKWBI020000026">
    <property type="protein sequence ID" value="KAJ2905731.1"/>
    <property type="molecule type" value="Genomic_DNA"/>
</dbReference>
<evidence type="ECO:0000259" key="2">
    <source>
        <dbReference type="Pfam" id="PF20237"/>
    </source>
</evidence>
<evidence type="ECO:0000256" key="1">
    <source>
        <dbReference type="SAM" id="Phobius"/>
    </source>
</evidence>
<name>A0AAD5RWJ5_9PEZI</name>
<accession>A0AAD5RWJ5</accession>